<reference evidence="7" key="1">
    <citation type="submission" date="2016-11" db="UniProtKB">
        <authorList>
            <consortium name="WormBaseParasite"/>
        </authorList>
    </citation>
    <scope>IDENTIFICATION</scope>
</reference>
<dbReference type="InterPro" id="IPR036179">
    <property type="entry name" value="Ig-like_dom_sf"/>
</dbReference>
<feature type="domain" description="Ig-like" evidence="5">
    <location>
        <begin position="414"/>
        <end position="517"/>
    </location>
</feature>
<dbReference type="InterPro" id="IPR003598">
    <property type="entry name" value="Ig_sub2"/>
</dbReference>
<evidence type="ECO:0000313" key="7">
    <source>
        <dbReference type="WBParaSite" id="Csp11.Scaffold629.g13249.t1"/>
    </source>
</evidence>
<dbReference type="Pfam" id="PF13927">
    <property type="entry name" value="Ig_3"/>
    <property type="match status" value="1"/>
</dbReference>
<evidence type="ECO:0000256" key="1">
    <source>
        <dbReference type="ARBA" id="ARBA00022729"/>
    </source>
</evidence>
<dbReference type="SMART" id="SM00408">
    <property type="entry name" value="IGc2"/>
    <property type="match status" value="2"/>
</dbReference>
<keyword evidence="4" id="KW-0472">Membrane</keyword>
<evidence type="ECO:0000256" key="4">
    <source>
        <dbReference type="SAM" id="Phobius"/>
    </source>
</evidence>
<keyword evidence="2" id="KW-1015">Disulfide bond</keyword>
<keyword evidence="4" id="KW-0812">Transmembrane</keyword>
<dbReference type="InterPro" id="IPR050958">
    <property type="entry name" value="Cell_Adh-Cytoskel_Orgn"/>
</dbReference>
<sequence>MPSNEKYMQKSSNYSDRVKTDSGFGVQVMSLTDVQEVDTGSYQCLCYHRVSLIDMIYVFVHGSHIFIPIDFKFVLFDDSKIMVPCITTMFIDNNDIELYANNVLIENASKNYDQRFGYKIDKKIYDVTSFEYEHVIVRNKRMEIRSRIMYTELEIDRLELEDSGEYLCIATLKGTNATLETRTTLHVAPQMSQIKVIERSPQIMRLHDNKEINLFAKIAIYPTDLDSYHAHWIFRYNSWMEAGTQNVTIIPDRTHKISTTVFKNVDYIVESLSMNSPDETVMNGTYVLSLSLLETVQIVQWKVTIENDRPDVQITVREPFSYIVFNQQLFPRNTHLHVECLSVSKNVVFEKKNSESSQFEEIDKNSLIGVDGSFGTGFILNMILDKNTELRCSSKRNGKISSVTKKIIVAEESPHIVSYIQKNKNASKLEDSKLIYEGNHVQLACVVPIGAVDWDVTWRFFDSTSSKTLSSPIRVESKGHSKQVILELYNVTVGSSGKYACVIEEDGSEELLETAVNVEPTIKPYHTKSDSEHVITVDFDHNFEIDCHIAGSPPPEYVWFKDGKPFTGGVQDGSVLKVSRARVEDAGQFQCCATNRAGSTNYFIQVQVEGAPKRFLIFYCMAVLITGFCLLAVIFWCTN</sequence>
<dbReference type="CDD" id="cd00096">
    <property type="entry name" value="Ig"/>
    <property type="match status" value="1"/>
</dbReference>
<dbReference type="InterPro" id="IPR013783">
    <property type="entry name" value="Ig-like_fold"/>
</dbReference>
<evidence type="ECO:0000256" key="3">
    <source>
        <dbReference type="ARBA" id="ARBA00023319"/>
    </source>
</evidence>
<feature type="transmembrane region" description="Helical" evidence="4">
    <location>
        <begin position="616"/>
        <end position="637"/>
    </location>
</feature>
<evidence type="ECO:0000259" key="5">
    <source>
        <dbReference type="PROSITE" id="PS50835"/>
    </source>
</evidence>
<keyword evidence="4" id="KW-1133">Transmembrane helix</keyword>
<protein>
    <submittedName>
        <fullName evidence="7">Ig-like domain-containing protein</fullName>
    </submittedName>
</protein>
<keyword evidence="1" id="KW-0732">Signal</keyword>
<dbReference type="AlphaFoldDB" id="A0A1I7TZ58"/>
<dbReference type="GO" id="GO:0007156">
    <property type="term" value="P:homophilic cell adhesion via plasma membrane adhesion molecules"/>
    <property type="evidence" value="ECO:0007669"/>
    <property type="project" value="TreeGrafter"/>
</dbReference>
<dbReference type="SMART" id="SM00409">
    <property type="entry name" value="IG"/>
    <property type="match status" value="3"/>
</dbReference>
<dbReference type="InterPro" id="IPR003599">
    <property type="entry name" value="Ig_sub"/>
</dbReference>
<evidence type="ECO:0000256" key="2">
    <source>
        <dbReference type="ARBA" id="ARBA00023157"/>
    </source>
</evidence>
<organism evidence="6 7">
    <name type="scientific">Caenorhabditis tropicalis</name>
    <dbReference type="NCBI Taxonomy" id="1561998"/>
    <lineage>
        <taxon>Eukaryota</taxon>
        <taxon>Metazoa</taxon>
        <taxon>Ecdysozoa</taxon>
        <taxon>Nematoda</taxon>
        <taxon>Chromadorea</taxon>
        <taxon>Rhabditida</taxon>
        <taxon>Rhabditina</taxon>
        <taxon>Rhabditomorpha</taxon>
        <taxon>Rhabditoidea</taxon>
        <taxon>Rhabditidae</taxon>
        <taxon>Peloderinae</taxon>
        <taxon>Caenorhabditis</taxon>
    </lineage>
</organism>
<feature type="domain" description="Ig-like" evidence="5">
    <location>
        <begin position="520"/>
        <end position="609"/>
    </location>
</feature>
<proteinExistence type="predicted"/>
<dbReference type="STRING" id="1561998.A0A1I7TZ58"/>
<dbReference type="WBParaSite" id="Csp11.Scaffold629.g13249.t1">
    <property type="protein sequence ID" value="Csp11.Scaffold629.g13249.t1"/>
    <property type="gene ID" value="Csp11.Scaffold629.g13249"/>
</dbReference>
<dbReference type="InterPro" id="IPR007110">
    <property type="entry name" value="Ig-like_dom"/>
</dbReference>
<dbReference type="Proteomes" id="UP000095282">
    <property type="component" value="Unplaced"/>
</dbReference>
<keyword evidence="6" id="KW-1185">Reference proteome</keyword>
<name>A0A1I7TZ58_9PELO</name>
<dbReference type="eggNOG" id="KOG0200">
    <property type="taxonomic scope" value="Eukaryota"/>
</dbReference>
<dbReference type="PROSITE" id="PS50835">
    <property type="entry name" value="IG_LIKE"/>
    <property type="match status" value="2"/>
</dbReference>
<dbReference type="GO" id="GO:0005886">
    <property type="term" value="C:plasma membrane"/>
    <property type="evidence" value="ECO:0007669"/>
    <property type="project" value="TreeGrafter"/>
</dbReference>
<evidence type="ECO:0000313" key="6">
    <source>
        <dbReference type="Proteomes" id="UP000095282"/>
    </source>
</evidence>
<dbReference type="SUPFAM" id="SSF48726">
    <property type="entry name" value="Immunoglobulin"/>
    <property type="match status" value="3"/>
</dbReference>
<dbReference type="Gene3D" id="2.60.40.10">
    <property type="entry name" value="Immunoglobulins"/>
    <property type="match status" value="3"/>
</dbReference>
<keyword evidence="3" id="KW-0393">Immunoglobulin domain</keyword>
<accession>A0A1I7TZ58</accession>
<dbReference type="PANTHER" id="PTHR45080">
    <property type="entry name" value="CONTACTIN 5"/>
    <property type="match status" value="1"/>
</dbReference>
<dbReference type="PANTHER" id="PTHR45080:SF8">
    <property type="entry name" value="IG-LIKE DOMAIN-CONTAINING PROTEIN"/>
    <property type="match status" value="1"/>
</dbReference>